<keyword evidence="9 10" id="KW-0472">Membrane</keyword>
<dbReference type="AlphaFoldDB" id="W8KV25"/>
<dbReference type="HOGENOM" id="CLU_042020_1_0_6"/>
<keyword evidence="1 10" id="KW-0813">Transport</keyword>
<gene>
    <name evidence="10" type="primary">rnfD</name>
    <name evidence="12" type="ORF">M911_10025</name>
</gene>
<evidence type="ECO:0000313" key="12">
    <source>
        <dbReference type="EMBL" id="AHK79436.1"/>
    </source>
</evidence>
<dbReference type="HAMAP" id="MF_00462">
    <property type="entry name" value="RsxD_RnfD"/>
    <property type="match status" value="1"/>
</dbReference>
<keyword evidence="13" id="KW-1185">Reference proteome</keyword>
<dbReference type="GO" id="GO:0055085">
    <property type="term" value="P:transmembrane transport"/>
    <property type="evidence" value="ECO:0007669"/>
    <property type="project" value="InterPro"/>
</dbReference>
<organism evidence="12 13">
    <name type="scientific">Ectothiorhodospira haloalkaliphila</name>
    <dbReference type="NCBI Taxonomy" id="421628"/>
    <lineage>
        <taxon>Bacteria</taxon>
        <taxon>Pseudomonadati</taxon>
        <taxon>Pseudomonadota</taxon>
        <taxon>Gammaproteobacteria</taxon>
        <taxon>Chromatiales</taxon>
        <taxon>Ectothiorhodospiraceae</taxon>
        <taxon>Ectothiorhodospira</taxon>
    </lineage>
</organism>
<keyword evidence="10" id="KW-0997">Cell inner membrane</keyword>
<evidence type="ECO:0000256" key="1">
    <source>
        <dbReference type="ARBA" id="ARBA00022448"/>
    </source>
</evidence>
<proteinExistence type="inferred from homology"/>
<comment type="subunit">
    <text evidence="10">The complex is composed of six subunits: RnfA, RnfB, RnfC, RnfD, RnfE and RnfG.</text>
</comment>
<evidence type="ECO:0000313" key="13">
    <source>
        <dbReference type="Proteomes" id="UP000019442"/>
    </source>
</evidence>
<keyword evidence="8 10" id="KW-1133">Transmembrane helix</keyword>
<evidence type="ECO:0000256" key="6">
    <source>
        <dbReference type="ARBA" id="ARBA00022967"/>
    </source>
</evidence>
<dbReference type="Pfam" id="PF03116">
    <property type="entry name" value="NQR2_RnfD_RnfE"/>
    <property type="match status" value="1"/>
</dbReference>
<feature type="transmembrane region" description="Helical" evidence="10">
    <location>
        <begin position="207"/>
        <end position="231"/>
    </location>
</feature>
<feature type="transmembrane region" description="Helical" evidence="10">
    <location>
        <begin position="320"/>
        <end position="338"/>
    </location>
</feature>
<feature type="region of interest" description="Disordered" evidence="11">
    <location>
        <begin position="345"/>
        <end position="368"/>
    </location>
</feature>
<name>W8KV25_9GAMM</name>
<evidence type="ECO:0000256" key="2">
    <source>
        <dbReference type="ARBA" id="ARBA00022553"/>
    </source>
</evidence>
<dbReference type="InterPro" id="IPR011303">
    <property type="entry name" value="RnfD_bac"/>
</dbReference>
<dbReference type="NCBIfam" id="TIGR01946">
    <property type="entry name" value="rnfD"/>
    <property type="match status" value="1"/>
</dbReference>
<feature type="transmembrane region" description="Helical" evidence="10">
    <location>
        <begin position="264"/>
        <end position="283"/>
    </location>
</feature>
<dbReference type="GO" id="GO:0022900">
    <property type="term" value="P:electron transport chain"/>
    <property type="evidence" value="ECO:0007669"/>
    <property type="project" value="UniProtKB-UniRule"/>
</dbReference>
<evidence type="ECO:0000256" key="8">
    <source>
        <dbReference type="ARBA" id="ARBA00022989"/>
    </source>
</evidence>
<comment type="similarity">
    <text evidence="10">Belongs to the NqrB/RnfD family.</text>
</comment>
<reference evidence="12 13" key="1">
    <citation type="journal article" date="2014" name="J Genomics">
        <title>Draft Genome Sequence of the Extremely Halophilic Phototrophic Purple Sulfur Bacterium Halorhodospira halochloris.</title>
        <authorList>
            <person name="Singh K.S."/>
            <person name="Kirksey J."/>
            <person name="Hoff W.D."/>
            <person name="Deole R."/>
        </authorList>
    </citation>
    <scope>NUCLEOTIDE SEQUENCE [LARGE SCALE GENOMIC DNA]</scope>
    <source>
        <strain evidence="12 13">A</strain>
    </source>
</reference>
<feature type="transmembrane region" description="Helical" evidence="10">
    <location>
        <begin position="295"/>
        <end position="314"/>
    </location>
</feature>
<protein>
    <recommendedName>
        <fullName evidence="10">Ion-translocating oxidoreductase complex subunit D</fullName>
        <ecNumber evidence="10">7.-.-.-</ecNumber>
    </recommendedName>
    <alternativeName>
        <fullName evidence="10">Rnf electron transport complex subunit D</fullName>
    </alternativeName>
</protein>
<keyword evidence="2 10" id="KW-0597">Phosphoprotein</keyword>
<evidence type="ECO:0000256" key="10">
    <source>
        <dbReference type="HAMAP-Rule" id="MF_00462"/>
    </source>
</evidence>
<feature type="transmembrane region" description="Helical" evidence="10">
    <location>
        <begin position="47"/>
        <end position="66"/>
    </location>
</feature>
<keyword evidence="3 10" id="KW-0285">Flavoprotein</keyword>
<dbReference type="InterPro" id="IPR004338">
    <property type="entry name" value="NqrB/RnfD"/>
</dbReference>
<comment type="subcellular location">
    <subcellularLocation>
        <location evidence="10">Cell inner membrane</location>
        <topology evidence="10">Multi-pass membrane protein</topology>
    </subcellularLocation>
</comment>
<dbReference type="PATRIC" id="fig|1354791.3.peg.2458"/>
<evidence type="ECO:0000256" key="5">
    <source>
        <dbReference type="ARBA" id="ARBA00022692"/>
    </source>
</evidence>
<keyword evidence="6 10" id="KW-1278">Translocase</keyword>
<dbReference type="KEGG" id="hhc:M911_10025"/>
<evidence type="ECO:0000256" key="9">
    <source>
        <dbReference type="ARBA" id="ARBA00023136"/>
    </source>
</evidence>
<dbReference type="GO" id="GO:0005886">
    <property type="term" value="C:plasma membrane"/>
    <property type="evidence" value="ECO:0007669"/>
    <property type="project" value="UniProtKB-SubCell"/>
</dbReference>
<feature type="transmembrane region" description="Helical" evidence="10">
    <location>
        <begin position="126"/>
        <end position="145"/>
    </location>
</feature>
<dbReference type="EMBL" id="CP007268">
    <property type="protein sequence ID" value="AHK79436.1"/>
    <property type="molecule type" value="Genomic_DNA"/>
</dbReference>
<keyword evidence="7 10" id="KW-0249">Electron transport</keyword>
<keyword evidence="10" id="KW-1003">Cell membrane</keyword>
<evidence type="ECO:0000256" key="7">
    <source>
        <dbReference type="ARBA" id="ARBA00022982"/>
    </source>
</evidence>
<evidence type="ECO:0000256" key="3">
    <source>
        <dbReference type="ARBA" id="ARBA00022630"/>
    </source>
</evidence>
<sequence>MTTTTPVSGPHTHAPGGVTTQMGWVILALLPATAFGVYLFGWPALNLLLITVLAAIAFEVISLRIAKRPVTPFLMDGSALLTGLLLALTLPPWAPWWIAVLGAGFAIVVGKHVFGGLGQNLFNPAMLARVALLVSFPLEMTTWVTPQPMFAEGSPGFIEGLAITFGLAAIPDAMTGATVLGETQTGFSRDLGLSETLPGVYDPMQQALGFIPASMGEGSALLLLAGGLVLMARRIISWEIPVAMLGTLAGLATIFMLIDPERFAGPGLHLISGGAMLAAFFIATDPVTSPSTMRGRLIFGAGCGLLIYVIRTWGGYPEGIAFAIILMNGLAPLIDHYLRPRTYGRTRGGKPLEPKASAPAAPVTEKRP</sequence>
<accession>W8KV25</accession>
<dbReference type="PANTHER" id="PTHR30578:SF0">
    <property type="entry name" value="ION-TRANSLOCATING OXIDOREDUCTASE COMPLEX SUBUNIT D"/>
    <property type="match status" value="1"/>
</dbReference>
<reference evidence="13" key="2">
    <citation type="submission" date="2014-02" db="EMBL/GenBank/DDBJ databases">
        <title>Draft Genome Sequence of extremely halophilic bacteria Halorhodospira halochloris.</title>
        <authorList>
            <person name="Singh K.S."/>
        </authorList>
    </citation>
    <scope>NUCLEOTIDE SEQUENCE [LARGE SCALE GENOMIC DNA]</scope>
    <source>
        <strain evidence="13">A</strain>
    </source>
</reference>
<keyword evidence="5 10" id="KW-0812">Transmembrane</keyword>
<keyword evidence="4 10" id="KW-0288">FMN</keyword>
<feature type="transmembrane region" description="Helical" evidence="10">
    <location>
        <begin position="238"/>
        <end position="258"/>
    </location>
</feature>
<dbReference type="RefSeq" id="WP_025281896.1">
    <property type="nucleotide sequence ID" value="NZ_CP007268.1"/>
</dbReference>
<evidence type="ECO:0000256" key="4">
    <source>
        <dbReference type="ARBA" id="ARBA00022643"/>
    </source>
</evidence>
<dbReference type="PANTHER" id="PTHR30578">
    <property type="entry name" value="ELECTRON TRANSPORT COMPLEX PROTEIN RNFD"/>
    <property type="match status" value="1"/>
</dbReference>
<dbReference type="OrthoDB" id="9776359at2"/>
<feature type="modified residue" description="FMN phosphoryl threonine" evidence="10">
    <location>
        <position position="178"/>
    </location>
</feature>
<feature type="transmembrane region" description="Helical" evidence="10">
    <location>
        <begin position="22"/>
        <end position="41"/>
    </location>
</feature>
<comment type="function">
    <text evidence="10">Part of a membrane-bound complex that couples electron transfer with translocation of ions across the membrane.</text>
</comment>
<comment type="cofactor">
    <cofactor evidence="10">
        <name>FMN</name>
        <dbReference type="ChEBI" id="CHEBI:58210"/>
    </cofactor>
</comment>
<evidence type="ECO:0000256" key="11">
    <source>
        <dbReference type="SAM" id="MobiDB-lite"/>
    </source>
</evidence>
<dbReference type="Proteomes" id="UP000019442">
    <property type="component" value="Chromosome"/>
</dbReference>
<feature type="transmembrane region" description="Helical" evidence="10">
    <location>
        <begin position="96"/>
        <end position="114"/>
    </location>
</feature>
<dbReference type="EC" id="7.-.-.-" evidence="10"/>